<dbReference type="Pfam" id="PF00578">
    <property type="entry name" value="AhpC-TSA"/>
    <property type="match status" value="1"/>
</dbReference>
<dbReference type="InterPro" id="IPR000866">
    <property type="entry name" value="AhpC/TSA"/>
</dbReference>
<protein>
    <submittedName>
        <fullName evidence="3">Alkyl hydroperoxide reductase/ Thiol specific antioxidant/ Mal allergen</fullName>
    </submittedName>
</protein>
<dbReference type="PANTHER" id="PTHR42852">
    <property type="entry name" value="THIOL:DISULFIDE INTERCHANGE PROTEIN DSBE"/>
    <property type="match status" value="1"/>
</dbReference>
<keyword evidence="4" id="KW-1185">Reference proteome</keyword>
<dbReference type="SUPFAM" id="SSF52833">
    <property type="entry name" value="Thioredoxin-like"/>
    <property type="match status" value="1"/>
</dbReference>
<dbReference type="Gene3D" id="3.40.30.10">
    <property type="entry name" value="Glutaredoxin"/>
    <property type="match status" value="1"/>
</dbReference>
<dbReference type="GO" id="GO:0016491">
    <property type="term" value="F:oxidoreductase activity"/>
    <property type="evidence" value="ECO:0007669"/>
    <property type="project" value="InterPro"/>
</dbReference>
<evidence type="ECO:0000313" key="3">
    <source>
        <dbReference type="EMBL" id="EIJ34071.1"/>
    </source>
</evidence>
<dbReference type="PROSITE" id="PS51352">
    <property type="entry name" value="THIOREDOXIN_2"/>
    <property type="match status" value="1"/>
</dbReference>
<organism evidence="3 4">
    <name type="scientific">Thiothrix nivea (strain ATCC 35100 / DSM 5205 / JP2)</name>
    <dbReference type="NCBI Taxonomy" id="870187"/>
    <lineage>
        <taxon>Bacteria</taxon>
        <taxon>Pseudomonadati</taxon>
        <taxon>Pseudomonadota</taxon>
        <taxon>Gammaproteobacteria</taxon>
        <taxon>Thiotrichales</taxon>
        <taxon>Thiotrichaceae</taxon>
        <taxon>Thiothrix</taxon>
    </lineage>
</organism>
<accession>A0A656HAL4</accession>
<evidence type="ECO:0000259" key="2">
    <source>
        <dbReference type="PROSITE" id="PS51352"/>
    </source>
</evidence>
<dbReference type="EMBL" id="JH651384">
    <property type="protein sequence ID" value="EIJ34071.1"/>
    <property type="molecule type" value="Genomic_DNA"/>
</dbReference>
<feature type="domain" description="Thioredoxin" evidence="2">
    <location>
        <begin position="15"/>
        <end position="161"/>
    </location>
</feature>
<dbReference type="InterPro" id="IPR050553">
    <property type="entry name" value="Thioredoxin_ResA/DsbE_sf"/>
</dbReference>
<evidence type="ECO:0000313" key="4">
    <source>
        <dbReference type="Proteomes" id="UP000005317"/>
    </source>
</evidence>
<dbReference type="AlphaFoldDB" id="A0A656HAL4"/>
<feature type="chain" id="PRO_5024918094" evidence="1">
    <location>
        <begin position="26"/>
        <end position="175"/>
    </location>
</feature>
<feature type="signal peptide" evidence="1">
    <location>
        <begin position="1"/>
        <end position="25"/>
    </location>
</feature>
<sequence precursor="true">MKRIQTAWFGMMFMGLATLAAPASALTDMDGKPVNIKSLTGKGKWSVAEVWASDCRMCQLSIQHIVNFKAKHPDVGIFGISMDGVSGKANAQRFIDDQELRFPNLLSDKEEMNQYLFDAAGKGFVGTPTFLFYNPDGKLVTVQARALTEKELSRFIDSREPQKEEVEVFGGGDDC</sequence>
<dbReference type="InterPro" id="IPR036249">
    <property type="entry name" value="Thioredoxin-like_sf"/>
</dbReference>
<keyword evidence="1" id="KW-0732">Signal</keyword>
<proteinExistence type="predicted"/>
<dbReference type="PANTHER" id="PTHR42852:SF18">
    <property type="entry name" value="CHROMOSOME UNDETERMINED SCAFFOLD_47, WHOLE GENOME SHOTGUN SEQUENCE"/>
    <property type="match status" value="1"/>
</dbReference>
<dbReference type="Proteomes" id="UP000005317">
    <property type="component" value="Unassembled WGS sequence"/>
</dbReference>
<evidence type="ECO:0000256" key="1">
    <source>
        <dbReference type="SAM" id="SignalP"/>
    </source>
</evidence>
<dbReference type="InterPro" id="IPR013766">
    <property type="entry name" value="Thioredoxin_domain"/>
</dbReference>
<reference evidence="4" key="1">
    <citation type="journal article" date="2011" name="Stand. Genomic Sci.">
        <title>Genome sequence of the filamentous, gliding Thiothrix nivea neotype strain (JP2(T)).</title>
        <authorList>
            <person name="Lapidus A."/>
            <person name="Nolan M."/>
            <person name="Lucas S."/>
            <person name="Glavina Del Rio T."/>
            <person name="Tice H."/>
            <person name="Cheng J.F."/>
            <person name="Tapia R."/>
            <person name="Han C."/>
            <person name="Goodwin L."/>
            <person name="Pitluck S."/>
            <person name="Liolios K."/>
            <person name="Pagani I."/>
            <person name="Ivanova N."/>
            <person name="Huntemann M."/>
            <person name="Mavromatis K."/>
            <person name="Mikhailova N."/>
            <person name="Pati A."/>
            <person name="Chen A."/>
            <person name="Palaniappan K."/>
            <person name="Land M."/>
            <person name="Brambilla E.M."/>
            <person name="Rohde M."/>
            <person name="Abt B."/>
            <person name="Verbarg S."/>
            <person name="Goker M."/>
            <person name="Bristow J."/>
            <person name="Eisen J.A."/>
            <person name="Markowitz V."/>
            <person name="Hugenholtz P."/>
            <person name="Kyrpides N.C."/>
            <person name="Klenk H.P."/>
            <person name="Woyke T."/>
        </authorList>
    </citation>
    <scope>NUCLEOTIDE SEQUENCE [LARGE SCALE GENOMIC DNA]</scope>
    <source>
        <strain evidence="4">ATCC 35100 / DSM 5205 / JP2</strain>
    </source>
</reference>
<dbReference type="RefSeq" id="WP_002708014.1">
    <property type="nucleotide sequence ID" value="NZ_JH651384.1"/>
</dbReference>
<gene>
    <name evidence="3" type="ORF">Thini_1468</name>
</gene>
<dbReference type="OrthoDB" id="9799347at2"/>
<dbReference type="GO" id="GO:0016209">
    <property type="term" value="F:antioxidant activity"/>
    <property type="evidence" value="ECO:0007669"/>
    <property type="project" value="InterPro"/>
</dbReference>
<dbReference type="CDD" id="cd02966">
    <property type="entry name" value="TlpA_like_family"/>
    <property type="match status" value="1"/>
</dbReference>
<name>A0A656HAL4_THINJ</name>